<keyword evidence="3" id="KW-1185">Reference proteome</keyword>
<sequence>MATQKRAAANRGALHPNAAFAHRFDRRDLRLTQPPDWTGRQGPPVCAGSGRRKEGTPMSGSKRIVIDQIFPPLDDHVVQSRDVAE</sequence>
<evidence type="ECO:0000256" key="1">
    <source>
        <dbReference type="SAM" id="MobiDB-lite"/>
    </source>
</evidence>
<evidence type="ECO:0000313" key="2">
    <source>
        <dbReference type="EMBL" id="GAA4210955.1"/>
    </source>
</evidence>
<dbReference type="EMBL" id="BAABAQ010000025">
    <property type="protein sequence ID" value="GAA4210955.1"/>
    <property type="molecule type" value="Genomic_DNA"/>
</dbReference>
<accession>A0ABP8BN70</accession>
<dbReference type="Proteomes" id="UP001501251">
    <property type="component" value="Unassembled WGS sequence"/>
</dbReference>
<gene>
    <name evidence="2" type="ORF">GCM10022252_79480</name>
</gene>
<name>A0ABP8BN70_9ACTN</name>
<protein>
    <submittedName>
        <fullName evidence="2">Uncharacterized protein</fullName>
    </submittedName>
</protein>
<feature type="region of interest" description="Disordered" evidence="1">
    <location>
        <begin position="1"/>
        <end position="61"/>
    </location>
</feature>
<comment type="caution">
    <text evidence="2">The sequence shown here is derived from an EMBL/GenBank/DDBJ whole genome shotgun (WGS) entry which is preliminary data.</text>
</comment>
<reference evidence="3" key="1">
    <citation type="journal article" date="2019" name="Int. J. Syst. Evol. Microbiol.">
        <title>The Global Catalogue of Microorganisms (GCM) 10K type strain sequencing project: providing services to taxonomists for standard genome sequencing and annotation.</title>
        <authorList>
            <consortium name="The Broad Institute Genomics Platform"/>
            <consortium name="The Broad Institute Genome Sequencing Center for Infectious Disease"/>
            <person name="Wu L."/>
            <person name="Ma J."/>
        </authorList>
    </citation>
    <scope>NUCLEOTIDE SEQUENCE [LARGE SCALE GENOMIC DNA]</scope>
    <source>
        <strain evidence="3">JCM 17388</strain>
    </source>
</reference>
<proteinExistence type="predicted"/>
<dbReference type="RefSeq" id="WP_344923519.1">
    <property type="nucleotide sequence ID" value="NZ_BAABAQ010000025.1"/>
</dbReference>
<evidence type="ECO:0000313" key="3">
    <source>
        <dbReference type="Proteomes" id="UP001501251"/>
    </source>
</evidence>
<organism evidence="2 3">
    <name type="scientific">Streptosporangium oxazolinicum</name>
    <dbReference type="NCBI Taxonomy" id="909287"/>
    <lineage>
        <taxon>Bacteria</taxon>
        <taxon>Bacillati</taxon>
        <taxon>Actinomycetota</taxon>
        <taxon>Actinomycetes</taxon>
        <taxon>Streptosporangiales</taxon>
        <taxon>Streptosporangiaceae</taxon>
        <taxon>Streptosporangium</taxon>
    </lineage>
</organism>